<comment type="caution">
    <text evidence="5">The sequence shown here is derived from an EMBL/GenBank/DDBJ whole genome shotgun (WGS) entry which is preliminary data.</text>
</comment>
<protein>
    <submittedName>
        <fullName evidence="5">Universal stress protein</fullName>
    </submittedName>
</protein>
<evidence type="ECO:0000313" key="6">
    <source>
        <dbReference type="Proteomes" id="UP000288096"/>
    </source>
</evidence>
<evidence type="ECO:0000313" key="5">
    <source>
        <dbReference type="EMBL" id="GBC63545.1"/>
    </source>
</evidence>
<keyword evidence="6" id="KW-1185">Reference proteome</keyword>
<dbReference type="InterPro" id="IPR006016">
    <property type="entry name" value="UspA"/>
</dbReference>
<dbReference type="OrthoDB" id="3217301at2"/>
<reference evidence="6" key="2">
    <citation type="submission" date="2019-01" db="EMBL/GenBank/DDBJ databases">
        <title>Genome sequence of Desulfonema ishimotonii strain Tokyo 01.</title>
        <authorList>
            <person name="Fukui M."/>
        </authorList>
    </citation>
    <scope>NUCLEOTIDE SEQUENCE [LARGE SCALE GENOMIC DNA]</scope>
    <source>
        <strain evidence="6">Tokyo 01</strain>
    </source>
</reference>
<dbReference type="GO" id="GO:0005524">
    <property type="term" value="F:ATP binding"/>
    <property type="evidence" value="ECO:0007669"/>
    <property type="project" value="UniProtKB-KW"/>
</dbReference>
<dbReference type="CDD" id="cd00293">
    <property type="entry name" value="USP-like"/>
    <property type="match status" value="1"/>
</dbReference>
<dbReference type="Gene3D" id="3.40.50.620">
    <property type="entry name" value="HUPs"/>
    <property type="match status" value="1"/>
</dbReference>
<feature type="domain" description="UspA" evidence="4">
    <location>
        <begin position="8"/>
        <end position="171"/>
    </location>
</feature>
<dbReference type="Proteomes" id="UP000288096">
    <property type="component" value="Unassembled WGS sequence"/>
</dbReference>
<gene>
    <name evidence="5" type="ORF">DENIS_4543</name>
</gene>
<dbReference type="PRINTS" id="PR01438">
    <property type="entry name" value="UNVRSLSTRESS"/>
</dbReference>
<dbReference type="AlphaFoldDB" id="A0A401G351"/>
<sequence length="177" mass="19552">MILPNVEVKRILYTTDLSESARYALAYAVSLANSYRAELTILHVLADDPNLNAGIVGYIGEEKWEAIKNRNAQEARSVLIGKKREDVIIREVMDEFCKSITDDIGEHEAMMDETLVLRGNPVDVIVSVAEERKCDLIVMGSYGHGGLAGAIMGSTAQRVLRRSDKPVLVVHLPEDNS</sequence>
<dbReference type="RefSeq" id="WP_124330600.1">
    <property type="nucleotide sequence ID" value="NZ_BEXT01000001.1"/>
</dbReference>
<evidence type="ECO:0000256" key="3">
    <source>
        <dbReference type="ARBA" id="ARBA00022840"/>
    </source>
</evidence>
<dbReference type="PANTHER" id="PTHR46268:SF27">
    <property type="entry name" value="UNIVERSAL STRESS PROTEIN RV2623"/>
    <property type="match status" value="1"/>
</dbReference>
<dbReference type="InterPro" id="IPR014729">
    <property type="entry name" value="Rossmann-like_a/b/a_fold"/>
</dbReference>
<dbReference type="SUPFAM" id="SSF52402">
    <property type="entry name" value="Adenine nucleotide alpha hydrolases-like"/>
    <property type="match status" value="1"/>
</dbReference>
<evidence type="ECO:0000256" key="1">
    <source>
        <dbReference type="ARBA" id="ARBA00008791"/>
    </source>
</evidence>
<dbReference type="Pfam" id="PF00582">
    <property type="entry name" value="Usp"/>
    <property type="match status" value="1"/>
</dbReference>
<reference evidence="6" key="1">
    <citation type="submission" date="2017-11" db="EMBL/GenBank/DDBJ databases">
        <authorList>
            <person name="Watanabe M."/>
            <person name="Kojima H."/>
        </authorList>
    </citation>
    <scope>NUCLEOTIDE SEQUENCE [LARGE SCALE GENOMIC DNA]</scope>
    <source>
        <strain evidence="6">Tokyo 01</strain>
    </source>
</reference>
<evidence type="ECO:0000256" key="2">
    <source>
        <dbReference type="ARBA" id="ARBA00022741"/>
    </source>
</evidence>
<name>A0A401G351_9BACT</name>
<evidence type="ECO:0000259" key="4">
    <source>
        <dbReference type="Pfam" id="PF00582"/>
    </source>
</evidence>
<comment type="similarity">
    <text evidence="1">Belongs to the universal stress protein A family.</text>
</comment>
<dbReference type="EMBL" id="BEXT01000001">
    <property type="protein sequence ID" value="GBC63545.1"/>
    <property type="molecule type" value="Genomic_DNA"/>
</dbReference>
<dbReference type="PANTHER" id="PTHR46268">
    <property type="entry name" value="STRESS RESPONSE PROTEIN NHAX"/>
    <property type="match status" value="1"/>
</dbReference>
<accession>A0A401G351</accession>
<keyword evidence="3" id="KW-0067">ATP-binding</keyword>
<keyword evidence="2" id="KW-0547">Nucleotide-binding</keyword>
<proteinExistence type="inferred from homology"/>
<dbReference type="InterPro" id="IPR006015">
    <property type="entry name" value="Universal_stress_UspA"/>
</dbReference>
<organism evidence="5 6">
    <name type="scientific">Desulfonema ishimotonii</name>
    <dbReference type="NCBI Taxonomy" id="45657"/>
    <lineage>
        <taxon>Bacteria</taxon>
        <taxon>Pseudomonadati</taxon>
        <taxon>Thermodesulfobacteriota</taxon>
        <taxon>Desulfobacteria</taxon>
        <taxon>Desulfobacterales</taxon>
        <taxon>Desulfococcaceae</taxon>
        <taxon>Desulfonema</taxon>
    </lineage>
</organism>